<dbReference type="InterPro" id="IPR003439">
    <property type="entry name" value="ABC_transporter-like_ATP-bd"/>
</dbReference>
<dbReference type="HOGENOM" id="CLU_000604_84_3_4"/>
<dbReference type="SMART" id="SM00382">
    <property type="entry name" value="AAA"/>
    <property type="match status" value="1"/>
</dbReference>
<dbReference type="InterPro" id="IPR011527">
    <property type="entry name" value="ABC1_TM_dom"/>
</dbReference>
<dbReference type="PANTHER" id="PTHR43394">
    <property type="entry name" value="ATP-DEPENDENT PERMEASE MDL1, MITOCHONDRIAL"/>
    <property type="match status" value="1"/>
</dbReference>
<evidence type="ECO:0000313" key="12">
    <source>
        <dbReference type="Proteomes" id="UP000006552"/>
    </source>
</evidence>
<dbReference type="OrthoDB" id="8554730at2"/>
<protein>
    <submittedName>
        <fullName evidence="11">ABC transporter, transmembrane region</fullName>
    </submittedName>
</protein>
<reference evidence="11 12" key="1">
    <citation type="journal article" date="2005" name="Arch. Microbiol.">
        <title>The genome sequence of an anaerobic aromatic-degrading denitrifying bacterium, strain EbN1.</title>
        <authorList>
            <person name="Rabus R."/>
            <person name="Kube M."/>
            <person name="Heider J."/>
            <person name="Beck A."/>
            <person name="Heitmann K."/>
            <person name="Widdel F."/>
            <person name="Reinhardt R."/>
        </authorList>
    </citation>
    <scope>NUCLEOTIDE SEQUENCE [LARGE SCALE GENOMIC DNA]</scope>
    <source>
        <strain evidence="11 12">EbN1</strain>
    </source>
</reference>
<evidence type="ECO:0000256" key="5">
    <source>
        <dbReference type="ARBA" id="ARBA00022840"/>
    </source>
</evidence>
<keyword evidence="12" id="KW-1185">Reference proteome</keyword>
<evidence type="ECO:0000259" key="9">
    <source>
        <dbReference type="PROSITE" id="PS50893"/>
    </source>
</evidence>
<feature type="transmembrane region" description="Helical" evidence="8">
    <location>
        <begin position="263"/>
        <end position="284"/>
    </location>
</feature>
<gene>
    <name evidence="11" type="ORF">ebA2229</name>
</gene>
<evidence type="ECO:0000256" key="4">
    <source>
        <dbReference type="ARBA" id="ARBA00022741"/>
    </source>
</evidence>
<dbReference type="GO" id="GO:0016887">
    <property type="term" value="F:ATP hydrolysis activity"/>
    <property type="evidence" value="ECO:0007669"/>
    <property type="project" value="InterPro"/>
</dbReference>
<keyword evidence="7 8" id="KW-0472">Membrane</keyword>
<dbReference type="SUPFAM" id="SSF52540">
    <property type="entry name" value="P-loop containing nucleoside triphosphate hydrolases"/>
    <property type="match status" value="1"/>
</dbReference>
<dbReference type="PROSITE" id="PS50929">
    <property type="entry name" value="ABC_TM1F"/>
    <property type="match status" value="1"/>
</dbReference>
<feature type="transmembrane region" description="Helical" evidence="8">
    <location>
        <begin position="41"/>
        <end position="64"/>
    </location>
</feature>
<proteinExistence type="predicted"/>
<evidence type="ECO:0000256" key="2">
    <source>
        <dbReference type="ARBA" id="ARBA00022475"/>
    </source>
</evidence>
<dbReference type="SUPFAM" id="SSF90123">
    <property type="entry name" value="ABC transporter transmembrane region"/>
    <property type="match status" value="1"/>
</dbReference>
<sequence length="575" mass="61477">MSAEALRVAGATPTSGLTAQGERERLSALYRWLWKFIRPELPAFAAVLLLSLLAVAAGLGQPYLTKALIDDGILARDRAGVLEIGALMVGLALTALAIGFGCRRIHVAASARMLHRMRESLFAHVLSLSPMFFSRTRQGDLLARLEGDLGEVQRFAVDAVLSAINSTLTLIGTVALLGLLSPRLALFLAVLIAVNSVVLSWVKPRIESLSLRARDAGVDVSSFLVEKLAAVRCIQTHMAEARELERLQGLHDEVRGRMLALQVFGYFGGAFPNLVLSLAVIGIFVGGSLAMIGGDALTLGTLVAFATYVQRASAPLHGLMGLYLQWQRVKVGLGRVEEIRCLRPAVAAMSGNAEKLPAGELVVRDLVFSYPDSQREVLSGLNFTIPAGAKVWFRGASGSGKSTFIDLLHRHFDPESGSISIGGIDLCDVDISVLRRHVVVVAQEPVLFAGSIVENIRYACPDATQEDMERVALAAGVLDFVRRLPDGLDAQVGARGAALSGGEKQRVALARALLLKPAVLVIDEGTSSLDADLEQRFLHASGALLPGAMRIVVSHRELACDAFDLVIDFQTVGSC</sequence>
<dbReference type="InterPro" id="IPR036640">
    <property type="entry name" value="ABC1_TM_sf"/>
</dbReference>
<dbReference type="InterPro" id="IPR039421">
    <property type="entry name" value="Type_1_exporter"/>
</dbReference>
<evidence type="ECO:0000256" key="7">
    <source>
        <dbReference type="ARBA" id="ARBA00023136"/>
    </source>
</evidence>
<dbReference type="Gene3D" id="3.40.50.300">
    <property type="entry name" value="P-loop containing nucleotide triphosphate hydrolases"/>
    <property type="match status" value="1"/>
</dbReference>
<keyword evidence="5" id="KW-0067">ATP-binding</keyword>
<dbReference type="GO" id="GO:0005524">
    <property type="term" value="F:ATP binding"/>
    <property type="evidence" value="ECO:0007669"/>
    <property type="project" value="UniProtKB-KW"/>
</dbReference>
<dbReference type="KEGG" id="eba:ebA2229"/>
<dbReference type="Gene3D" id="1.20.1560.10">
    <property type="entry name" value="ABC transporter type 1, transmembrane domain"/>
    <property type="match status" value="1"/>
</dbReference>
<dbReference type="CDD" id="cd07346">
    <property type="entry name" value="ABC_6TM_exporters"/>
    <property type="match status" value="1"/>
</dbReference>
<feature type="domain" description="ABC transmembrane type-1" evidence="10">
    <location>
        <begin position="45"/>
        <end position="328"/>
    </location>
</feature>
<keyword evidence="3 8" id="KW-0812">Transmembrane</keyword>
<dbReference type="Proteomes" id="UP000006552">
    <property type="component" value="Chromosome"/>
</dbReference>
<dbReference type="GO" id="GO:0005886">
    <property type="term" value="C:plasma membrane"/>
    <property type="evidence" value="ECO:0007669"/>
    <property type="project" value="UniProtKB-SubCell"/>
</dbReference>
<dbReference type="AlphaFoldDB" id="Q5P5R0"/>
<dbReference type="EMBL" id="CR555306">
    <property type="protein sequence ID" value="CAI07352.1"/>
    <property type="molecule type" value="Genomic_DNA"/>
</dbReference>
<evidence type="ECO:0000256" key="6">
    <source>
        <dbReference type="ARBA" id="ARBA00022989"/>
    </source>
</evidence>
<evidence type="ECO:0000256" key="8">
    <source>
        <dbReference type="SAM" id="Phobius"/>
    </source>
</evidence>
<dbReference type="PROSITE" id="PS50893">
    <property type="entry name" value="ABC_TRANSPORTER_2"/>
    <property type="match status" value="1"/>
</dbReference>
<dbReference type="PROSITE" id="PS00211">
    <property type="entry name" value="ABC_TRANSPORTER_1"/>
    <property type="match status" value="1"/>
</dbReference>
<name>Q5P5R0_AROAE</name>
<dbReference type="RefSeq" id="WP_011237072.1">
    <property type="nucleotide sequence ID" value="NC_006513.1"/>
</dbReference>
<feature type="transmembrane region" description="Helical" evidence="8">
    <location>
        <begin position="84"/>
        <end position="102"/>
    </location>
</feature>
<feature type="transmembrane region" description="Helical" evidence="8">
    <location>
        <begin position="155"/>
        <end position="178"/>
    </location>
</feature>
<keyword evidence="4" id="KW-0547">Nucleotide-binding</keyword>
<dbReference type="InterPro" id="IPR017871">
    <property type="entry name" value="ABC_transporter-like_CS"/>
</dbReference>
<dbReference type="InterPro" id="IPR027417">
    <property type="entry name" value="P-loop_NTPase"/>
</dbReference>
<dbReference type="InterPro" id="IPR003593">
    <property type="entry name" value="AAA+_ATPase"/>
</dbReference>
<dbReference type="eggNOG" id="COG1132">
    <property type="taxonomic scope" value="Bacteria"/>
</dbReference>
<dbReference type="GO" id="GO:0015421">
    <property type="term" value="F:ABC-type oligopeptide transporter activity"/>
    <property type="evidence" value="ECO:0007669"/>
    <property type="project" value="TreeGrafter"/>
</dbReference>
<evidence type="ECO:0000313" key="11">
    <source>
        <dbReference type="EMBL" id="CAI07352.1"/>
    </source>
</evidence>
<feature type="domain" description="ABC transporter" evidence="9">
    <location>
        <begin position="361"/>
        <end position="575"/>
    </location>
</feature>
<evidence type="ECO:0000256" key="1">
    <source>
        <dbReference type="ARBA" id="ARBA00004651"/>
    </source>
</evidence>
<keyword evidence="6 8" id="KW-1133">Transmembrane helix</keyword>
<evidence type="ECO:0000256" key="3">
    <source>
        <dbReference type="ARBA" id="ARBA00022692"/>
    </source>
</evidence>
<dbReference type="PANTHER" id="PTHR43394:SF1">
    <property type="entry name" value="ATP-BINDING CASSETTE SUB-FAMILY B MEMBER 10, MITOCHONDRIAL"/>
    <property type="match status" value="1"/>
</dbReference>
<dbReference type="Pfam" id="PF00005">
    <property type="entry name" value="ABC_tran"/>
    <property type="match status" value="1"/>
</dbReference>
<keyword evidence="2" id="KW-1003">Cell membrane</keyword>
<comment type="subcellular location">
    <subcellularLocation>
        <location evidence="1">Cell membrane</location>
        <topology evidence="1">Multi-pass membrane protein</topology>
    </subcellularLocation>
</comment>
<feature type="transmembrane region" description="Helical" evidence="8">
    <location>
        <begin position="184"/>
        <end position="202"/>
    </location>
</feature>
<dbReference type="STRING" id="76114.ebA2229"/>
<dbReference type="Pfam" id="PF00664">
    <property type="entry name" value="ABC_membrane"/>
    <property type="match status" value="1"/>
</dbReference>
<organism evidence="11 12">
    <name type="scientific">Aromatoleum aromaticum (strain DSM 19018 / LMG 30748 / EbN1)</name>
    <name type="common">Azoarcus sp. (strain EbN1)</name>
    <dbReference type="NCBI Taxonomy" id="76114"/>
    <lineage>
        <taxon>Bacteria</taxon>
        <taxon>Pseudomonadati</taxon>
        <taxon>Pseudomonadota</taxon>
        <taxon>Betaproteobacteria</taxon>
        <taxon>Rhodocyclales</taxon>
        <taxon>Rhodocyclaceae</taxon>
        <taxon>Aromatoleum</taxon>
    </lineage>
</organism>
<accession>Q5P5R0</accession>
<evidence type="ECO:0000259" key="10">
    <source>
        <dbReference type="PROSITE" id="PS50929"/>
    </source>
</evidence>